<name>A0A212J6U5_9FIRM</name>
<feature type="transmembrane region" description="Helical" evidence="1">
    <location>
        <begin position="121"/>
        <end position="138"/>
    </location>
</feature>
<evidence type="ECO:0008006" key="3">
    <source>
        <dbReference type="Google" id="ProtNLM"/>
    </source>
</evidence>
<feature type="transmembrane region" description="Helical" evidence="1">
    <location>
        <begin position="352"/>
        <end position="376"/>
    </location>
</feature>
<keyword evidence="1" id="KW-0472">Membrane</keyword>
<feature type="transmembrane region" description="Helical" evidence="1">
    <location>
        <begin position="144"/>
        <end position="175"/>
    </location>
</feature>
<keyword evidence="1" id="KW-1133">Transmembrane helix</keyword>
<feature type="transmembrane region" description="Helical" evidence="1">
    <location>
        <begin position="187"/>
        <end position="206"/>
    </location>
</feature>
<proteinExistence type="predicted"/>
<evidence type="ECO:0000313" key="2">
    <source>
        <dbReference type="EMBL" id="SBV95157.1"/>
    </source>
</evidence>
<dbReference type="AlphaFoldDB" id="A0A212J6U5"/>
<feature type="transmembrane region" description="Helical" evidence="1">
    <location>
        <begin position="212"/>
        <end position="233"/>
    </location>
</feature>
<protein>
    <recommendedName>
        <fullName evidence="3">ABC-2 type transport system permease protein</fullName>
    </recommendedName>
</protein>
<feature type="transmembrane region" description="Helical" evidence="1">
    <location>
        <begin position="97"/>
        <end position="114"/>
    </location>
</feature>
<organism evidence="2">
    <name type="scientific">uncultured Eubacteriales bacterium</name>
    <dbReference type="NCBI Taxonomy" id="172733"/>
    <lineage>
        <taxon>Bacteria</taxon>
        <taxon>Bacillati</taxon>
        <taxon>Bacillota</taxon>
        <taxon>Clostridia</taxon>
        <taxon>Eubacteriales</taxon>
        <taxon>environmental samples</taxon>
    </lineage>
</organism>
<feature type="transmembrane region" description="Helical" evidence="1">
    <location>
        <begin position="245"/>
        <end position="263"/>
    </location>
</feature>
<feature type="transmembrane region" description="Helical" evidence="1">
    <location>
        <begin position="498"/>
        <end position="520"/>
    </location>
</feature>
<feature type="transmembrane region" description="Helical" evidence="1">
    <location>
        <begin position="64"/>
        <end position="85"/>
    </location>
</feature>
<sequence length="531" mass="56879">MRKFKALLVLNLKAMLSSFRFGGKKKALSGVGAAAFLAFLGLYLSGTYSFLLASQLAPLGMVRLVILMMPVLVVGMGLMFTVFAAQGVVFGGRDNDLMLSLPVSAFTLLLSRTLALYLENLLFAVFVMAPAGVAYLAYGGDGGAGFLLTLLLCTALLALLPTTLDLAVGFVLAWLSGRVGKRPLITNLLYSGAFILLLVFLFRLNFSIQNLTLSAAAGIESGFSLWGLPFALLMEATCDGNFLSLILFAALCVLPFLLVVWLFSGRYGRIVTTLGAKSARSDYKLGVLSAAGARRALLMKESRRFFSTPIYFFNAGFGLVLMAVGGPATLVFRSKVEEYLRELGDFAALLPILPLLCAALAFLVTMTAITASSVSLEGKMLWILKEAPIPYEEIVAVKAGFQLLLELPCLLLASVCLTFAFSLGGADCLILFLVNAVLAVFCALFGLFINLSMPKLDAPNDAIVVKQSGAAMLGTFVPMLLVLALSFAWYFIRVPMGELPALLVCALPPAVGSALLLRLLNTRGKKLWLEL</sequence>
<accession>A0A212J6U5</accession>
<feature type="transmembrane region" description="Helical" evidence="1">
    <location>
        <begin position="429"/>
        <end position="449"/>
    </location>
</feature>
<feature type="transmembrane region" description="Helical" evidence="1">
    <location>
        <begin position="310"/>
        <end position="332"/>
    </location>
</feature>
<feature type="transmembrane region" description="Helical" evidence="1">
    <location>
        <begin position="470"/>
        <end position="492"/>
    </location>
</feature>
<evidence type="ECO:0000256" key="1">
    <source>
        <dbReference type="SAM" id="Phobius"/>
    </source>
</evidence>
<keyword evidence="1" id="KW-0812">Transmembrane</keyword>
<dbReference type="EMBL" id="FLUN01000001">
    <property type="protein sequence ID" value="SBV95157.1"/>
    <property type="molecule type" value="Genomic_DNA"/>
</dbReference>
<feature type="transmembrane region" description="Helical" evidence="1">
    <location>
        <begin position="30"/>
        <end position="52"/>
    </location>
</feature>
<reference evidence="2" key="1">
    <citation type="submission" date="2016-04" db="EMBL/GenBank/DDBJ databases">
        <authorList>
            <person name="Evans L.H."/>
            <person name="Alamgir A."/>
            <person name="Owens N."/>
            <person name="Weber N.D."/>
            <person name="Virtaneva K."/>
            <person name="Barbian K."/>
            <person name="Babar A."/>
            <person name="Rosenke K."/>
        </authorList>
    </citation>
    <scope>NUCLEOTIDE SEQUENCE</scope>
    <source>
        <strain evidence="2">86</strain>
    </source>
</reference>
<gene>
    <name evidence="2" type="ORF">KL86CLO1_10609</name>
</gene>
<feature type="transmembrane region" description="Helical" evidence="1">
    <location>
        <begin position="403"/>
        <end position="423"/>
    </location>
</feature>